<evidence type="ECO:0000256" key="1">
    <source>
        <dbReference type="SAM" id="Phobius"/>
    </source>
</evidence>
<keyword evidence="1" id="KW-0472">Membrane</keyword>
<dbReference type="STRING" id="1305737.GCA_000526355_02837"/>
<accession>A0A0P7YCA0</accession>
<feature type="transmembrane region" description="Helical" evidence="1">
    <location>
        <begin position="119"/>
        <end position="135"/>
    </location>
</feature>
<dbReference type="eggNOG" id="ENOG5032SXD">
    <property type="taxonomic scope" value="Bacteria"/>
</dbReference>
<name>A0A0P7YCA0_9BACT</name>
<evidence type="ECO:0000313" key="3">
    <source>
        <dbReference type="Proteomes" id="UP000050421"/>
    </source>
</evidence>
<feature type="transmembrane region" description="Helical" evidence="1">
    <location>
        <begin position="12"/>
        <end position="31"/>
    </location>
</feature>
<dbReference type="PATRIC" id="fig|1305737.6.peg.1839"/>
<evidence type="ECO:0000313" key="2">
    <source>
        <dbReference type="EMBL" id="KPQ18035.1"/>
    </source>
</evidence>
<gene>
    <name evidence="2" type="ORF">HLUCCX10_05880</name>
</gene>
<comment type="caution">
    <text evidence="2">The sequence shown here is derived from an EMBL/GenBank/DDBJ whole genome shotgun (WGS) entry which is preliminary data.</text>
</comment>
<keyword evidence="1" id="KW-1133">Transmembrane helix</keyword>
<reference evidence="2 3" key="1">
    <citation type="submission" date="2015-09" db="EMBL/GenBank/DDBJ databases">
        <title>Identification and resolution of microdiversity through metagenomic sequencing of parallel consortia.</title>
        <authorList>
            <person name="Nelson W.C."/>
            <person name="Romine M.F."/>
            <person name="Lindemann S.R."/>
        </authorList>
    </citation>
    <scope>NUCLEOTIDE SEQUENCE [LARGE SCALE GENOMIC DNA]</scope>
    <source>
        <strain evidence="2">HL-49</strain>
    </source>
</reference>
<dbReference type="EMBL" id="LJXT01000027">
    <property type="protein sequence ID" value="KPQ18035.1"/>
    <property type="molecule type" value="Genomic_DNA"/>
</dbReference>
<keyword evidence="1" id="KW-0812">Transmembrane</keyword>
<protein>
    <submittedName>
        <fullName evidence="2">Uncharacterized protein</fullName>
    </submittedName>
</protein>
<organism evidence="2 3">
    <name type="scientific">Algoriphagus marincola HL-49</name>
    <dbReference type="NCBI Taxonomy" id="1305737"/>
    <lineage>
        <taxon>Bacteria</taxon>
        <taxon>Pseudomonadati</taxon>
        <taxon>Bacteroidota</taxon>
        <taxon>Cytophagia</taxon>
        <taxon>Cytophagales</taxon>
        <taxon>Cyclobacteriaceae</taxon>
        <taxon>Algoriphagus</taxon>
    </lineage>
</organism>
<feature type="transmembrane region" description="Helical" evidence="1">
    <location>
        <begin position="47"/>
        <end position="68"/>
    </location>
</feature>
<dbReference type="AlphaFoldDB" id="A0A0P7YCA0"/>
<feature type="transmembrane region" description="Helical" evidence="1">
    <location>
        <begin position="74"/>
        <end position="98"/>
    </location>
</feature>
<dbReference type="Proteomes" id="UP000050421">
    <property type="component" value="Unassembled WGS sequence"/>
</dbReference>
<proteinExistence type="predicted"/>
<sequence length="139" mass="16548">MMEWIRISVDSGLFVLIWLVQVIIYPSFLHVDREKLNYWHQVYTRKILYFVAPLMFIQTGVIALQFLFNPFIFLLDGLLLAMVWINTFFIAIPIHNAIDREERIDANILKLLQVNRWRAWLWTALFLLTVGRLLIDLLG</sequence>